<evidence type="ECO:0000313" key="14">
    <source>
        <dbReference type="Proteomes" id="UP000654370"/>
    </source>
</evidence>
<keyword evidence="5" id="KW-0677">Repeat</keyword>
<dbReference type="PANTHER" id="PTHR16036:SF2">
    <property type="entry name" value="TRNA ENDONUCLEASE ANKZF1"/>
    <property type="match status" value="1"/>
</dbReference>
<keyword evidence="4 10" id="KW-0540">Nuclease</keyword>
<evidence type="ECO:0000256" key="1">
    <source>
        <dbReference type="ARBA" id="ARBA00004496"/>
    </source>
</evidence>
<evidence type="ECO:0000256" key="3">
    <source>
        <dbReference type="ARBA" id="ARBA00022490"/>
    </source>
</evidence>
<dbReference type="GO" id="GO:0036503">
    <property type="term" value="P:ERAD pathway"/>
    <property type="evidence" value="ECO:0007669"/>
    <property type="project" value="TreeGrafter"/>
</dbReference>
<comment type="domain">
    <text evidence="10">The VLRF1 domain mediates binding to the 60S ribosomal subunit.</text>
</comment>
<evidence type="ECO:0000256" key="11">
    <source>
        <dbReference type="SAM" id="MobiDB-lite"/>
    </source>
</evidence>
<evidence type="ECO:0000256" key="8">
    <source>
        <dbReference type="ARBA" id="ARBA00023043"/>
    </source>
</evidence>
<dbReference type="GO" id="GO:0016787">
    <property type="term" value="F:hydrolase activity"/>
    <property type="evidence" value="ECO:0007669"/>
    <property type="project" value="UniProtKB-KW"/>
</dbReference>
<reference evidence="13" key="1">
    <citation type="submission" date="2020-12" db="EMBL/GenBank/DDBJ databases">
        <title>Metabolic potential, ecology and presence of endohyphal bacteria is reflected in genomic diversity of Mucoromycotina.</title>
        <authorList>
            <person name="Muszewska A."/>
            <person name="Okrasinska A."/>
            <person name="Steczkiewicz K."/>
            <person name="Drgas O."/>
            <person name="Orlowska M."/>
            <person name="Perlinska-Lenart U."/>
            <person name="Aleksandrzak-Piekarczyk T."/>
            <person name="Szatraj K."/>
            <person name="Zielenkiewicz U."/>
            <person name="Pilsyk S."/>
            <person name="Malc E."/>
            <person name="Mieczkowski P."/>
            <person name="Kruszewska J.S."/>
            <person name="Biernat P."/>
            <person name="Pawlowska J."/>
        </authorList>
    </citation>
    <scope>NUCLEOTIDE SEQUENCE</scope>
    <source>
        <strain evidence="13">WA0000067209</strain>
    </source>
</reference>
<evidence type="ECO:0000256" key="5">
    <source>
        <dbReference type="ARBA" id="ARBA00022737"/>
    </source>
</evidence>
<accession>A0A8H7PX62</accession>
<feature type="region of interest" description="Disordered" evidence="11">
    <location>
        <begin position="122"/>
        <end position="144"/>
    </location>
</feature>
<evidence type="ECO:0000256" key="4">
    <source>
        <dbReference type="ARBA" id="ARBA00022722"/>
    </source>
</evidence>
<feature type="domain" description="VLRF1" evidence="12">
    <location>
        <begin position="217"/>
        <end position="371"/>
    </location>
</feature>
<dbReference type="SUPFAM" id="SSF48403">
    <property type="entry name" value="Ankyrin repeat"/>
    <property type="match status" value="1"/>
</dbReference>
<dbReference type="InterPro" id="IPR002110">
    <property type="entry name" value="Ankyrin_rpt"/>
</dbReference>
<feature type="compositionally biased region" description="Polar residues" evidence="11">
    <location>
        <begin position="270"/>
        <end position="288"/>
    </location>
</feature>
<feature type="region of interest" description="Disordered" evidence="11">
    <location>
        <begin position="264"/>
        <end position="288"/>
    </location>
</feature>
<evidence type="ECO:0000256" key="9">
    <source>
        <dbReference type="ARBA" id="ARBA00023054"/>
    </source>
</evidence>
<keyword evidence="8" id="KW-0040">ANK repeat</keyword>
<evidence type="ECO:0000256" key="6">
    <source>
        <dbReference type="ARBA" id="ARBA00022759"/>
    </source>
</evidence>
<feature type="compositionally biased region" description="Acidic residues" evidence="11">
    <location>
        <begin position="126"/>
        <end position="140"/>
    </location>
</feature>
<evidence type="ECO:0000313" key="13">
    <source>
        <dbReference type="EMBL" id="KAG2181922.1"/>
    </source>
</evidence>
<dbReference type="GO" id="GO:0004519">
    <property type="term" value="F:endonuclease activity"/>
    <property type="evidence" value="ECO:0007669"/>
    <property type="project" value="UniProtKB-KW"/>
</dbReference>
<comment type="subcellular location">
    <subcellularLocation>
        <location evidence="1">Cytoplasm</location>
    </subcellularLocation>
</comment>
<keyword evidence="9" id="KW-0175">Coiled coil</keyword>
<dbReference type="InterPro" id="IPR041175">
    <property type="entry name" value="VLRF1/Vms1"/>
</dbReference>
<gene>
    <name evidence="13" type="ORF">INT43_006847</name>
</gene>
<evidence type="ECO:0000259" key="12">
    <source>
        <dbReference type="PROSITE" id="PS52044"/>
    </source>
</evidence>
<evidence type="ECO:0000256" key="2">
    <source>
        <dbReference type="ARBA" id="ARBA00009262"/>
    </source>
</evidence>
<keyword evidence="3 10" id="KW-0963">Cytoplasm</keyword>
<feature type="region of interest" description="Disordered" evidence="11">
    <location>
        <begin position="553"/>
        <end position="623"/>
    </location>
</feature>
<organism evidence="13 14">
    <name type="scientific">Mortierella isabellina</name>
    <name type="common">Filamentous fungus</name>
    <name type="synonym">Umbelopsis isabellina</name>
    <dbReference type="NCBI Taxonomy" id="91625"/>
    <lineage>
        <taxon>Eukaryota</taxon>
        <taxon>Fungi</taxon>
        <taxon>Fungi incertae sedis</taxon>
        <taxon>Mucoromycota</taxon>
        <taxon>Mucoromycotina</taxon>
        <taxon>Umbelopsidomycetes</taxon>
        <taxon>Umbelopsidales</taxon>
        <taxon>Umbelopsidaceae</taxon>
        <taxon>Umbelopsis</taxon>
    </lineage>
</organism>
<dbReference type="Pfam" id="PF13857">
    <property type="entry name" value="Ank_5"/>
    <property type="match status" value="1"/>
</dbReference>
<feature type="compositionally biased region" description="Basic and acidic residues" evidence="11">
    <location>
        <begin position="553"/>
        <end position="586"/>
    </location>
</feature>
<dbReference type="Pfam" id="PF18826">
    <property type="entry name" value="bVLRF1"/>
    <property type="match status" value="1"/>
</dbReference>
<name>A0A8H7PX62_MORIS</name>
<dbReference type="InterPro" id="IPR036770">
    <property type="entry name" value="Ankyrin_rpt-contain_sf"/>
</dbReference>
<evidence type="ECO:0000256" key="7">
    <source>
        <dbReference type="ARBA" id="ARBA00022801"/>
    </source>
</evidence>
<proteinExistence type="inferred from homology"/>
<dbReference type="AlphaFoldDB" id="A0A8H7PX62"/>
<dbReference type="PROSITE" id="PS52044">
    <property type="entry name" value="VLRF1"/>
    <property type="match status" value="1"/>
</dbReference>
<dbReference type="PANTHER" id="PTHR16036">
    <property type="entry name" value="ANKYRIN REPEAT AND ZINC FINGER DOMAIN-CONTAINING PROTEIN 1"/>
    <property type="match status" value="1"/>
</dbReference>
<dbReference type="InterPro" id="IPR047139">
    <property type="entry name" value="ANKZ1/VMS1"/>
</dbReference>
<sequence>MVKHPKNITLSYLRKQHINVFRVPEELLAIMVRHDDNVPNIVPPVEESPRLIDRSVDSEGNPVLTCSKCGIQFEGSEKERQRSHFRSDWHRYNVKRGLEHPNLPPVTEQQFQDMLEDLTESISGSDTDESASDNESDGSADDNVNILISKEKLRMAALERAKLKAEQKQKVHLHNNSPLSWYTAAPALPENVHLGVYNCVRRNVHAPLSADQLPAGYTRTWTMIMVGGGHFAAAVIDVGKSQAQENNSSRATSVIAHKTFHRYTTRRKQGGSQQANDNAHGTASSAGSQIRRYNEVALQQEIRELLSQWRKYLQESDTIFIHAPSANRKIIYGYEDAPLDINDPRIHSFPFTTHRPTLNEIKRAFFELTDLKLFEIDDATLRRHEQDLACAEEARLQAISKFEELSMASPSEPVGSVEPDAPKPDADIEKAILLTKQGKVHVLKSFIERCTQQGKNLPVVDMLPATTKIEDSRRLTTLLHVASNYNQSDMVNYLLRECNADPTIPNEGGKVPYDLTKEKAVRNVFRRCMSDMPEKWEWLKGAKVPSPLTAEMEKQQLEKEEQKRQKELETRRKIEEQKRKKEERKLANAPAEESSLKVNKASPLQGIYGGNAMNTASMSPEARMRLEREVRARAAEARRAKVMSERQ</sequence>
<keyword evidence="6 10" id="KW-0255">Endonuclease</keyword>
<keyword evidence="14" id="KW-1185">Reference proteome</keyword>
<dbReference type="EMBL" id="JAEPQZ010000004">
    <property type="protein sequence ID" value="KAG2181922.1"/>
    <property type="molecule type" value="Genomic_DNA"/>
</dbReference>
<dbReference type="GO" id="GO:0005737">
    <property type="term" value="C:cytoplasm"/>
    <property type="evidence" value="ECO:0007669"/>
    <property type="project" value="UniProtKB-SubCell"/>
</dbReference>
<keyword evidence="7 10" id="KW-0378">Hydrolase</keyword>
<dbReference type="OrthoDB" id="429841at2759"/>
<evidence type="ECO:0000256" key="10">
    <source>
        <dbReference type="PROSITE-ProRule" id="PRU01389"/>
    </source>
</evidence>
<dbReference type="Proteomes" id="UP000654370">
    <property type="component" value="Unassembled WGS sequence"/>
</dbReference>
<feature type="active site" evidence="10">
    <location>
        <position position="273"/>
    </location>
</feature>
<comment type="caution">
    <text evidence="13">The sequence shown here is derived from an EMBL/GenBank/DDBJ whole genome shotgun (WGS) entry which is preliminary data.</text>
</comment>
<dbReference type="Gene3D" id="1.25.40.20">
    <property type="entry name" value="Ankyrin repeat-containing domain"/>
    <property type="match status" value="1"/>
</dbReference>
<comment type="similarity">
    <text evidence="2 10">Belongs to the ANKZF1/VMS1 family.</text>
</comment>
<protein>
    <recommendedName>
        <fullName evidence="12">VLRF1 domain-containing protein</fullName>
    </recommendedName>
</protein>